<dbReference type="FunFam" id="1.20.120.350:FF:000013">
    <property type="entry name" value="Voltage-dependent N-type calcium channel subunit alpha"/>
    <property type="match status" value="1"/>
</dbReference>
<keyword evidence="9" id="KW-0851">Voltage-gated channel</keyword>
<dbReference type="InterPro" id="IPR027359">
    <property type="entry name" value="Volt_channel_dom_sf"/>
</dbReference>
<dbReference type="GO" id="GO:0098793">
    <property type="term" value="C:presynapse"/>
    <property type="evidence" value="ECO:0007669"/>
    <property type="project" value="UniProtKB-ARBA"/>
</dbReference>
<comment type="subcellular location">
    <subcellularLocation>
        <location evidence="1">Membrane</location>
        <topology evidence="1">Multi-pass membrane protein</topology>
    </subcellularLocation>
</comment>
<keyword evidence="2" id="KW-0813">Transport</keyword>
<keyword evidence="5" id="KW-0107">Calcium channel</keyword>
<feature type="transmembrane region" description="Helical" evidence="16">
    <location>
        <begin position="657"/>
        <end position="676"/>
    </location>
</feature>
<name>A0A9D3MHF9_ANGAN</name>
<dbReference type="FunFam" id="1.20.120.350:FF:000011">
    <property type="entry name" value="Voltage-dependent N-type calcium channel subunit alpha"/>
    <property type="match status" value="1"/>
</dbReference>
<keyword evidence="14" id="KW-0407">Ion channel</keyword>
<evidence type="ECO:0000256" key="7">
    <source>
        <dbReference type="ARBA" id="ARBA00022737"/>
    </source>
</evidence>
<dbReference type="AlphaFoldDB" id="A0A9D3MHF9"/>
<dbReference type="EMBL" id="JAFIRN010000006">
    <property type="protein sequence ID" value="KAG5847957.1"/>
    <property type="molecule type" value="Genomic_DNA"/>
</dbReference>
<dbReference type="SUPFAM" id="SSF81324">
    <property type="entry name" value="Voltage-gated potassium channels"/>
    <property type="match status" value="2"/>
</dbReference>
<evidence type="ECO:0000256" key="11">
    <source>
        <dbReference type="ARBA" id="ARBA00023065"/>
    </source>
</evidence>
<dbReference type="InterPro" id="IPR050599">
    <property type="entry name" value="VDCC_alpha-1_subunit"/>
</dbReference>
<evidence type="ECO:0000256" key="4">
    <source>
        <dbReference type="ARBA" id="ARBA00022568"/>
    </source>
</evidence>
<dbReference type="Proteomes" id="UP001044222">
    <property type="component" value="Chromosome 6"/>
</dbReference>
<evidence type="ECO:0000259" key="17">
    <source>
        <dbReference type="Pfam" id="PF00520"/>
    </source>
</evidence>
<evidence type="ECO:0000256" key="2">
    <source>
        <dbReference type="ARBA" id="ARBA00022448"/>
    </source>
</evidence>
<dbReference type="Gene3D" id="1.10.287.70">
    <property type="match status" value="2"/>
</dbReference>
<keyword evidence="3" id="KW-0597">Phosphoprotein</keyword>
<dbReference type="GO" id="GO:0007268">
    <property type="term" value="P:chemical synaptic transmission"/>
    <property type="evidence" value="ECO:0007669"/>
    <property type="project" value="TreeGrafter"/>
</dbReference>
<keyword evidence="12 16" id="KW-0472">Membrane</keyword>
<evidence type="ECO:0000256" key="3">
    <source>
        <dbReference type="ARBA" id="ARBA00022553"/>
    </source>
</evidence>
<keyword evidence="7" id="KW-0677">Repeat</keyword>
<feature type="domain" description="Ion transport" evidence="17">
    <location>
        <begin position="298"/>
        <end position="572"/>
    </location>
</feature>
<reference evidence="18" key="1">
    <citation type="submission" date="2021-01" db="EMBL/GenBank/DDBJ databases">
        <title>A chromosome-scale assembly of European eel, Anguilla anguilla.</title>
        <authorList>
            <person name="Henkel C."/>
            <person name="Jong-Raadsen S.A."/>
            <person name="Dufour S."/>
            <person name="Weltzien F.-A."/>
            <person name="Palstra A.P."/>
            <person name="Pelster B."/>
            <person name="Spaink H.P."/>
            <person name="Van Den Thillart G.E."/>
            <person name="Jansen H."/>
            <person name="Zahm M."/>
            <person name="Klopp C."/>
            <person name="Cedric C."/>
            <person name="Louis A."/>
            <person name="Berthelot C."/>
            <person name="Parey E."/>
            <person name="Roest Crollius H."/>
            <person name="Montfort J."/>
            <person name="Robinson-Rechavi M."/>
            <person name="Bucao C."/>
            <person name="Bouchez O."/>
            <person name="Gislard M."/>
            <person name="Lluch J."/>
            <person name="Milhes M."/>
            <person name="Lampietro C."/>
            <person name="Lopez Roques C."/>
            <person name="Donnadieu C."/>
            <person name="Braasch I."/>
            <person name="Desvignes T."/>
            <person name="Postlethwait J."/>
            <person name="Bobe J."/>
            <person name="Guiguen Y."/>
            <person name="Dirks R."/>
        </authorList>
    </citation>
    <scope>NUCLEOTIDE SEQUENCE</scope>
    <source>
        <strain evidence="18">Tag_6206</strain>
        <tissue evidence="18">Liver</tissue>
    </source>
</reference>
<feature type="transmembrane region" description="Helical" evidence="16">
    <location>
        <begin position="612"/>
        <end position="636"/>
    </location>
</feature>
<feature type="region of interest" description="Disordered" evidence="15">
    <location>
        <begin position="239"/>
        <end position="272"/>
    </location>
</feature>
<keyword evidence="19" id="KW-1185">Reference proteome</keyword>
<evidence type="ECO:0000256" key="8">
    <source>
        <dbReference type="ARBA" id="ARBA00022837"/>
    </source>
</evidence>
<dbReference type="GO" id="GO:0008331">
    <property type="term" value="F:high voltage-gated calcium channel activity"/>
    <property type="evidence" value="ECO:0007669"/>
    <property type="project" value="TreeGrafter"/>
</dbReference>
<evidence type="ECO:0000256" key="10">
    <source>
        <dbReference type="ARBA" id="ARBA00022989"/>
    </source>
</evidence>
<dbReference type="PANTHER" id="PTHR45628">
    <property type="entry name" value="VOLTAGE-DEPENDENT CALCIUM CHANNEL TYPE A SUBUNIT ALPHA-1"/>
    <property type="match status" value="1"/>
</dbReference>
<keyword evidence="11" id="KW-0406">Ion transport</keyword>
<feature type="transmembrane region" description="Helical" evidence="16">
    <location>
        <begin position="745"/>
        <end position="770"/>
    </location>
</feature>
<feature type="transmembrane region" description="Helical" evidence="16">
    <location>
        <begin position="818"/>
        <end position="841"/>
    </location>
</feature>
<dbReference type="PANTHER" id="PTHR45628:SF5">
    <property type="entry name" value="VOLTAGE-DEPENDENT R-TYPE CALCIUM CHANNEL SUBUNIT ALPHA-1E"/>
    <property type="match status" value="1"/>
</dbReference>
<dbReference type="GO" id="GO:0098703">
    <property type="term" value="P:calcium ion import across plasma membrane"/>
    <property type="evidence" value="ECO:0007669"/>
    <property type="project" value="TreeGrafter"/>
</dbReference>
<evidence type="ECO:0000313" key="19">
    <source>
        <dbReference type="Proteomes" id="UP001044222"/>
    </source>
</evidence>
<feature type="transmembrane region" description="Helical" evidence="16">
    <location>
        <begin position="430"/>
        <end position="452"/>
    </location>
</feature>
<dbReference type="Gene3D" id="1.20.120.350">
    <property type="entry name" value="Voltage-gated potassium channels. Chain C"/>
    <property type="match status" value="2"/>
</dbReference>
<dbReference type="GO" id="GO:0043025">
    <property type="term" value="C:neuronal cell body"/>
    <property type="evidence" value="ECO:0007669"/>
    <property type="project" value="TreeGrafter"/>
</dbReference>
<evidence type="ECO:0000256" key="16">
    <source>
        <dbReference type="SAM" id="Phobius"/>
    </source>
</evidence>
<dbReference type="InterPro" id="IPR005821">
    <property type="entry name" value="Ion_trans_dom"/>
</dbReference>
<dbReference type="GO" id="GO:0005891">
    <property type="term" value="C:voltage-gated calcium channel complex"/>
    <property type="evidence" value="ECO:0007669"/>
    <property type="project" value="TreeGrafter"/>
</dbReference>
<keyword evidence="13" id="KW-0325">Glycoprotein</keyword>
<keyword evidence="10 16" id="KW-1133">Transmembrane helix</keyword>
<feature type="compositionally biased region" description="Polar residues" evidence="15">
    <location>
        <begin position="1"/>
        <end position="11"/>
    </location>
</feature>
<proteinExistence type="predicted"/>
<feature type="transmembrane region" description="Helical" evidence="16">
    <location>
        <begin position="366"/>
        <end position="384"/>
    </location>
</feature>
<keyword evidence="6 16" id="KW-0812">Transmembrane</keyword>
<feature type="transmembrane region" description="Helical" evidence="16">
    <location>
        <begin position="542"/>
        <end position="567"/>
    </location>
</feature>
<dbReference type="FunFam" id="1.10.287.70:FF:000068">
    <property type="entry name" value="Voltage-dependent N-type calcium channel subunit alpha"/>
    <property type="match status" value="1"/>
</dbReference>
<evidence type="ECO:0000256" key="1">
    <source>
        <dbReference type="ARBA" id="ARBA00004141"/>
    </source>
</evidence>
<evidence type="ECO:0000256" key="13">
    <source>
        <dbReference type="ARBA" id="ARBA00023180"/>
    </source>
</evidence>
<evidence type="ECO:0000256" key="12">
    <source>
        <dbReference type="ARBA" id="ARBA00023136"/>
    </source>
</evidence>
<evidence type="ECO:0000256" key="15">
    <source>
        <dbReference type="SAM" id="MobiDB-lite"/>
    </source>
</evidence>
<organism evidence="18 19">
    <name type="scientific">Anguilla anguilla</name>
    <name type="common">European freshwater eel</name>
    <name type="synonym">Muraena anguilla</name>
    <dbReference type="NCBI Taxonomy" id="7936"/>
    <lineage>
        <taxon>Eukaryota</taxon>
        <taxon>Metazoa</taxon>
        <taxon>Chordata</taxon>
        <taxon>Craniata</taxon>
        <taxon>Vertebrata</taxon>
        <taxon>Euteleostomi</taxon>
        <taxon>Actinopterygii</taxon>
        <taxon>Neopterygii</taxon>
        <taxon>Teleostei</taxon>
        <taxon>Anguilliformes</taxon>
        <taxon>Anguillidae</taxon>
        <taxon>Anguilla</taxon>
    </lineage>
</organism>
<feature type="region of interest" description="Disordered" evidence="15">
    <location>
        <begin position="1"/>
        <end position="212"/>
    </location>
</feature>
<gene>
    <name evidence="18" type="ORF">ANANG_G00131790</name>
</gene>
<feature type="compositionally biased region" description="Basic and acidic residues" evidence="15">
    <location>
        <begin position="246"/>
        <end position="257"/>
    </location>
</feature>
<keyword evidence="4" id="KW-0109">Calcium transport</keyword>
<evidence type="ECO:0000256" key="14">
    <source>
        <dbReference type="ARBA" id="ARBA00023303"/>
    </source>
</evidence>
<evidence type="ECO:0000256" key="6">
    <source>
        <dbReference type="ARBA" id="ARBA00022692"/>
    </source>
</evidence>
<accession>A0A9D3MHF9</accession>
<evidence type="ECO:0000256" key="9">
    <source>
        <dbReference type="ARBA" id="ARBA00022882"/>
    </source>
</evidence>
<feature type="transmembrane region" description="Helical" evidence="16">
    <location>
        <begin position="297"/>
        <end position="316"/>
    </location>
</feature>
<keyword evidence="8" id="KW-0106">Calcium</keyword>
<feature type="domain" description="Ion transport" evidence="17">
    <location>
        <begin position="619"/>
        <end position="851"/>
    </location>
</feature>
<comment type="caution">
    <text evidence="18">The sequence shown here is derived from an EMBL/GenBank/DDBJ whole genome shotgun (WGS) entry which is preliminary data.</text>
</comment>
<dbReference type="Pfam" id="PF00520">
    <property type="entry name" value="Ion_trans"/>
    <property type="match status" value="2"/>
</dbReference>
<evidence type="ECO:0000313" key="18">
    <source>
        <dbReference type="EMBL" id="KAG5847957.1"/>
    </source>
</evidence>
<protein>
    <recommendedName>
        <fullName evidence="17">Ion transport domain-containing protein</fullName>
    </recommendedName>
</protein>
<evidence type="ECO:0000256" key="5">
    <source>
        <dbReference type="ARBA" id="ARBA00022673"/>
    </source>
</evidence>
<sequence>MNMSVWEQRTNQLRKRRQMASREVLFGGPGEEGDTPSSAHLQGRPALSPADSPARLPDSPLQRVVRRFRPPPGAGLGPDDCARPRGATATVNPAPRTPHEEAPRPRPGALRALGGAGGESRGRGRKAEDEEDGSLTGRGQDPARLEDAAPDLGEFPAFCETQETQPMLSAARPEEGGAEDGLQGELPPTGEPEEPLLQGTDPSLGGIDADTNPAALNREAMPLDSSVVVEVAGVQSLLELTPMTENSKDTEPSRSEKEDEEEEEETHIPPKAVPPDSMFLFTATNPIRRVCHYVVNLRYFEMTILLVIVASSIALAAEDPVCTNSDRNKVLRYFDYVFTGVFTFEMIIKMIDQGLILHDGSYFRDLWNILDFIVVVGALIAFALTNNKGRDIKTIKSLRVLRVLRPLKTIKRLPKLKAVFDCVVTSLKNVFNILIVYKLFMFIFAVIAVQLFKGKFFYCTDGSKDTQKECQGYYIDYEKDKKEVKKREWKRHEFHYDNVIWALLTLFTVSTGEGWPQVLQHSVDVTEEDRGPSRGNRMEMSIFYVVYFVVFPFFFVNIFVALIIITFQEQGDKMMEECSLEKNERACIDFTISAKPLTRYMPQNRQTFQYRLWHFVVSPSFEYTVLTMIALNTVVLMMKYHSAPAAYDTVLKHLNTAFTVLFSLECILKIFAFGFMNYFRDTWNIFDFITVLGSISEIVVDLQSVNTINMSFLKLFRAARLIKLLRQGYTIRILLWTFVQSFKALPYVCLLIAMLFFIYAIIGMQVFGNIKLNDESHINQHNNFKTFFSALMLLFRSATGESWQEIMLSWGCGTDFAYFYFVSFIFFSSFLMLNLFVAVIMDNFEYLTRDSSILGPHHLDEFVRIWGVRPSGVWAYPLHCDV</sequence>